<evidence type="ECO:0000259" key="2">
    <source>
        <dbReference type="PROSITE" id="PS00028"/>
    </source>
</evidence>
<dbReference type="EMBL" id="BPVZ01000070">
    <property type="protein sequence ID" value="GKV25808.1"/>
    <property type="molecule type" value="Genomic_DNA"/>
</dbReference>
<sequence>MATLPYDRERWMVRTFGGGKRSQLCGQYPVFPPLKRPKTGLPSINGGHRFNGFPIDYNPSSINIPRYSPQISHATVDTISALLAINSCQNPFPAMAIDPGFQHERQANVVGPVPPGATTLVMPTVQGPQAPMLGLVNPTPLPSPVQEIVKTQPSNSQVKSDSLPLPPPPLPLSGTAIVDLLNSLAKRGLIKPTEEIQTQPEPEPEPEPEPASIGLEFDPALLKKRHESVINALYSDMPRQCSTCGLRFKTSGEHSRHMDWHVRKNRAKKNRSAKPLRLSRPWFPSSDEEPSPAIPESWLYPEENLNEKKTDELLIVHANYDQKLCALCNEAFEDFYCDSTEDWMYKGAVYMKARNGELGPIVHAKCLPEPPV</sequence>
<dbReference type="GO" id="GO:0005849">
    <property type="term" value="C:mRNA cleavage factor complex"/>
    <property type="evidence" value="ECO:0007669"/>
    <property type="project" value="TreeGrafter"/>
</dbReference>
<dbReference type="PROSITE" id="PS00028">
    <property type="entry name" value="ZINC_FINGER_C2H2_1"/>
    <property type="match status" value="1"/>
</dbReference>
<proteinExistence type="predicted"/>
<dbReference type="GO" id="GO:0031124">
    <property type="term" value="P:mRNA 3'-end processing"/>
    <property type="evidence" value="ECO:0007669"/>
    <property type="project" value="InterPro"/>
</dbReference>
<dbReference type="GO" id="GO:0000993">
    <property type="term" value="F:RNA polymerase II complex binding"/>
    <property type="evidence" value="ECO:0007669"/>
    <property type="project" value="InterPro"/>
</dbReference>
<dbReference type="InterPro" id="IPR057242">
    <property type="entry name" value="PCFS4-like"/>
</dbReference>
<evidence type="ECO:0000256" key="1">
    <source>
        <dbReference type="SAM" id="MobiDB-lite"/>
    </source>
</evidence>
<dbReference type="GO" id="GO:0005737">
    <property type="term" value="C:cytoplasm"/>
    <property type="evidence" value="ECO:0007669"/>
    <property type="project" value="TreeGrafter"/>
</dbReference>
<feature type="region of interest" description="Disordered" evidence="1">
    <location>
        <begin position="192"/>
        <end position="212"/>
    </location>
</feature>
<dbReference type="GO" id="GO:0003729">
    <property type="term" value="F:mRNA binding"/>
    <property type="evidence" value="ECO:0007669"/>
    <property type="project" value="InterPro"/>
</dbReference>
<organism evidence="3 4">
    <name type="scientific">Rubroshorea leprosula</name>
    <dbReference type="NCBI Taxonomy" id="152421"/>
    <lineage>
        <taxon>Eukaryota</taxon>
        <taxon>Viridiplantae</taxon>
        <taxon>Streptophyta</taxon>
        <taxon>Embryophyta</taxon>
        <taxon>Tracheophyta</taxon>
        <taxon>Spermatophyta</taxon>
        <taxon>Magnoliopsida</taxon>
        <taxon>eudicotyledons</taxon>
        <taxon>Gunneridae</taxon>
        <taxon>Pentapetalae</taxon>
        <taxon>rosids</taxon>
        <taxon>malvids</taxon>
        <taxon>Malvales</taxon>
        <taxon>Dipterocarpaceae</taxon>
        <taxon>Rubroshorea</taxon>
    </lineage>
</organism>
<gene>
    <name evidence="3" type="ORF">SLEP1_g35195</name>
</gene>
<accession>A0AAV5KMW4</accession>
<comment type="caution">
    <text evidence="3">The sequence shown here is derived from an EMBL/GenBank/DDBJ whole genome shotgun (WGS) entry which is preliminary data.</text>
</comment>
<dbReference type="PANTHER" id="PTHR15921:SF11">
    <property type="entry name" value="POLYADENYLATION AND CLEAVAGE FACTOR HOMOLOG 1-RELATED"/>
    <property type="match status" value="1"/>
</dbReference>
<keyword evidence="4" id="KW-1185">Reference proteome</keyword>
<dbReference type="Pfam" id="PF23228">
    <property type="entry name" value="zf_PCFS4"/>
    <property type="match status" value="1"/>
</dbReference>
<name>A0AAV5KMW4_9ROSI</name>
<dbReference type="Proteomes" id="UP001054252">
    <property type="component" value="Unassembled WGS sequence"/>
</dbReference>
<reference evidence="3 4" key="1">
    <citation type="journal article" date="2021" name="Commun. Biol.">
        <title>The genome of Shorea leprosula (Dipterocarpaceae) highlights the ecological relevance of drought in aseasonal tropical rainforests.</title>
        <authorList>
            <person name="Ng K.K.S."/>
            <person name="Kobayashi M.J."/>
            <person name="Fawcett J.A."/>
            <person name="Hatakeyama M."/>
            <person name="Paape T."/>
            <person name="Ng C.H."/>
            <person name="Ang C.C."/>
            <person name="Tnah L.H."/>
            <person name="Lee C.T."/>
            <person name="Nishiyama T."/>
            <person name="Sese J."/>
            <person name="O'Brien M.J."/>
            <person name="Copetti D."/>
            <person name="Mohd Noor M.I."/>
            <person name="Ong R.C."/>
            <person name="Putra M."/>
            <person name="Sireger I.Z."/>
            <person name="Indrioko S."/>
            <person name="Kosugi Y."/>
            <person name="Izuno A."/>
            <person name="Isagi Y."/>
            <person name="Lee S.L."/>
            <person name="Shimizu K.K."/>
        </authorList>
    </citation>
    <scope>NUCLEOTIDE SEQUENCE [LARGE SCALE GENOMIC DNA]</scope>
    <source>
        <strain evidence="3">214</strain>
    </source>
</reference>
<dbReference type="GO" id="GO:0006369">
    <property type="term" value="P:termination of RNA polymerase II transcription"/>
    <property type="evidence" value="ECO:0007669"/>
    <property type="project" value="InterPro"/>
</dbReference>
<evidence type="ECO:0000313" key="4">
    <source>
        <dbReference type="Proteomes" id="UP001054252"/>
    </source>
</evidence>
<dbReference type="InterPro" id="IPR045154">
    <property type="entry name" value="PCF11-like"/>
</dbReference>
<dbReference type="InterPro" id="IPR013087">
    <property type="entry name" value="Znf_C2H2_type"/>
</dbReference>
<dbReference type="AlphaFoldDB" id="A0AAV5KMW4"/>
<protein>
    <recommendedName>
        <fullName evidence="2">C2H2-type domain-containing protein</fullName>
    </recommendedName>
</protein>
<evidence type="ECO:0000313" key="3">
    <source>
        <dbReference type="EMBL" id="GKV25808.1"/>
    </source>
</evidence>
<feature type="domain" description="C2H2-type" evidence="2">
    <location>
        <begin position="241"/>
        <end position="261"/>
    </location>
</feature>
<dbReference type="PANTHER" id="PTHR15921">
    <property type="entry name" value="PRE-MRNA CLEAVAGE COMPLEX II"/>
    <property type="match status" value="1"/>
</dbReference>